<dbReference type="InterPro" id="IPR002848">
    <property type="entry name" value="Translin_fam"/>
</dbReference>
<dbReference type="Pfam" id="PF01997">
    <property type="entry name" value="Translin"/>
    <property type="match status" value="1"/>
</dbReference>
<protein>
    <submittedName>
        <fullName evidence="8">Translin</fullName>
    </submittedName>
</protein>
<accession>A0A3N2Q449</accession>
<keyword evidence="5" id="KW-0694">RNA-binding</keyword>
<dbReference type="GeneID" id="39577166"/>
<dbReference type="OrthoDB" id="829at2759"/>
<evidence type="ECO:0000256" key="7">
    <source>
        <dbReference type="ARBA" id="ARBA00023242"/>
    </source>
</evidence>
<dbReference type="InterPro" id="IPR016068">
    <property type="entry name" value="Translin_N"/>
</dbReference>
<sequence length="260" mass="29078">MDSDTKMTEAPNTRLLDPKIFDHLKNKIDEDQQVRDALSQVIQRLDRAISHVQGLLSRVHATQRSQYPAFLAQVEAGIQDEITVIGELNEMASQHPYYKYNQKWSRSIQNSIFTVLLCGWLGGLSPNSSAESTEPQQGRLVTIEEVGSILKVPVNLKDRDSFHITIEEYLFALVDLTQELSRLAPNAVTLGDPALSIQIASFVGDIFAGFQVLNLKNDALRKRVDGVKYHVQRVEEVVYDLTLRGMVPQGSEDADKPSSS</sequence>
<gene>
    <name evidence="8" type="ORF">SODALDRAFT_292311</name>
</gene>
<dbReference type="Gene3D" id="1.20.58.190">
    <property type="entry name" value="Translin, domain 1"/>
    <property type="match status" value="1"/>
</dbReference>
<dbReference type="STRING" id="1314773.A0A3N2Q449"/>
<dbReference type="GO" id="GO:0005634">
    <property type="term" value="C:nucleus"/>
    <property type="evidence" value="ECO:0007669"/>
    <property type="project" value="UniProtKB-SubCell"/>
</dbReference>
<dbReference type="EMBL" id="ML119052">
    <property type="protein sequence ID" value="ROT41532.1"/>
    <property type="molecule type" value="Genomic_DNA"/>
</dbReference>
<dbReference type="RefSeq" id="XP_028469338.1">
    <property type="nucleotide sequence ID" value="XM_028608688.1"/>
</dbReference>
<evidence type="ECO:0000256" key="4">
    <source>
        <dbReference type="ARBA" id="ARBA00022490"/>
    </source>
</evidence>
<comment type="similarity">
    <text evidence="3">Belongs to the translin family.</text>
</comment>
<dbReference type="GO" id="GO:0003697">
    <property type="term" value="F:single-stranded DNA binding"/>
    <property type="evidence" value="ECO:0007669"/>
    <property type="project" value="InterPro"/>
</dbReference>
<keyword evidence="9" id="KW-1185">Reference proteome</keyword>
<keyword evidence="7" id="KW-0539">Nucleus</keyword>
<dbReference type="PANTHER" id="PTHR10741">
    <property type="entry name" value="TRANSLIN AND TRANSLIN ASSOCIATED PROTEIN X"/>
    <property type="match status" value="1"/>
</dbReference>
<keyword evidence="6" id="KW-0238">DNA-binding</keyword>
<reference evidence="8 9" key="1">
    <citation type="journal article" date="2018" name="Mol. Ecol.">
        <title>The obligate alkalophilic soda-lake fungus Sodiomyces alkalinus has shifted to a protein diet.</title>
        <authorList>
            <person name="Grum-Grzhimaylo A.A."/>
            <person name="Falkoski D.L."/>
            <person name="van den Heuvel J."/>
            <person name="Valero-Jimenez C.A."/>
            <person name="Min B."/>
            <person name="Choi I.G."/>
            <person name="Lipzen A."/>
            <person name="Daum C.G."/>
            <person name="Aanen D.K."/>
            <person name="Tsang A."/>
            <person name="Henrissat B."/>
            <person name="Bilanenko E.N."/>
            <person name="de Vries R.P."/>
            <person name="van Kan J.A.L."/>
            <person name="Grigoriev I.V."/>
            <person name="Debets A.J.M."/>
        </authorList>
    </citation>
    <scope>NUCLEOTIDE SEQUENCE [LARGE SCALE GENOMIC DNA]</scope>
    <source>
        <strain evidence="8 9">F11</strain>
    </source>
</reference>
<dbReference type="CDD" id="cd14819">
    <property type="entry name" value="Translin"/>
    <property type="match status" value="1"/>
</dbReference>
<organism evidence="8 9">
    <name type="scientific">Sodiomyces alkalinus (strain CBS 110278 / VKM F-3762 / F11)</name>
    <name type="common">Alkaliphilic filamentous fungus</name>
    <dbReference type="NCBI Taxonomy" id="1314773"/>
    <lineage>
        <taxon>Eukaryota</taxon>
        <taxon>Fungi</taxon>
        <taxon>Dikarya</taxon>
        <taxon>Ascomycota</taxon>
        <taxon>Pezizomycotina</taxon>
        <taxon>Sordariomycetes</taxon>
        <taxon>Hypocreomycetidae</taxon>
        <taxon>Glomerellales</taxon>
        <taxon>Plectosphaerellaceae</taxon>
        <taxon>Sodiomyces</taxon>
    </lineage>
</organism>
<dbReference type="InterPro" id="IPR016069">
    <property type="entry name" value="Translin_C"/>
</dbReference>
<dbReference type="Gene3D" id="1.20.58.200">
    <property type="entry name" value="Translin, domain 2"/>
    <property type="match status" value="1"/>
</dbReference>
<evidence type="ECO:0000256" key="2">
    <source>
        <dbReference type="ARBA" id="ARBA00004496"/>
    </source>
</evidence>
<comment type="subcellular location">
    <subcellularLocation>
        <location evidence="2">Cytoplasm</location>
    </subcellularLocation>
    <subcellularLocation>
        <location evidence="1">Nucleus</location>
    </subcellularLocation>
</comment>
<dbReference type="GO" id="GO:0043565">
    <property type="term" value="F:sequence-specific DNA binding"/>
    <property type="evidence" value="ECO:0007669"/>
    <property type="project" value="InterPro"/>
</dbReference>
<dbReference type="GO" id="GO:0016070">
    <property type="term" value="P:RNA metabolic process"/>
    <property type="evidence" value="ECO:0007669"/>
    <property type="project" value="InterPro"/>
</dbReference>
<evidence type="ECO:0000313" key="9">
    <source>
        <dbReference type="Proteomes" id="UP000272025"/>
    </source>
</evidence>
<evidence type="ECO:0000256" key="6">
    <source>
        <dbReference type="ARBA" id="ARBA00023125"/>
    </source>
</evidence>
<keyword evidence="4" id="KW-0963">Cytoplasm</keyword>
<evidence type="ECO:0000256" key="1">
    <source>
        <dbReference type="ARBA" id="ARBA00004123"/>
    </source>
</evidence>
<evidence type="ECO:0000313" key="8">
    <source>
        <dbReference type="EMBL" id="ROT41532.1"/>
    </source>
</evidence>
<evidence type="ECO:0000256" key="5">
    <source>
        <dbReference type="ARBA" id="ARBA00022884"/>
    </source>
</evidence>
<dbReference type="Proteomes" id="UP000272025">
    <property type="component" value="Unassembled WGS sequence"/>
</dbReference>
<name>A0A3N2Q449_SODAK</name>
<dbReference type="SUPFAM" id="SSF74784">
    <property type="entry name" value="Translin"/>
    <property type="match status" value="1"/>
</dbReference>
<dbReference type="InterPro" id="IPR033956">
    <property type="entry name" value="Translin"/>
</dbReference>
<proteinExistence type="inferred from homology"/>
<evidence type="ECO:0000256" key="3">
    <source>
        <dbReference type="ARBA" id="ARBA00005902"/>
    </source>
</evidence>
<dbReference type="GO" id="GO:0003723">
    <property type="term" value="F:RNA binding"/>
    <property type="evidence" value="ECO:0007669"/>
    <property type="project" value="UniProtKB-KW"/>
</dbReference>
<dbReference type="AlphaFoldDB" id="A0A3N2Q449"/>
<dbReference type="GO" id="GO:0005737">
    <property type="term" value="C:cytoplasm"/>
    <property type="evidence" value="ECO:0007669"/>
    <property type="project" value="UniProtKB-SubCell"/>
</dbReference>
<dbReference type="InterPro" id="IPR036081">
    <property type="entry name" value="Translin_sf"/>
</dbReference>